<dbReference type="EMBL" id="AUBJ02000001">
    <property type="protein sequence ID" value="MCP2332735.1"/>
    <property type="molecule type" value="Genomic_DNA"/>
</dbReference>
<dbReference type="Gene3D" id="3.30.360.10">
    <property type="entry name" value="Dihydrodipicolinate Reductase, domain 2"/>
    <property type="match status" value="1"/>
</dbReference>
<feature type="domain" description="Gfo/Idh/MocA-like oxidoreductase N-terminal" evidence="2">
    <location>
        <begin position="6"/>
        <end position="119"/>
    </location>
</feature>
<evidence type="ECO:0000259" key="2">
    <source>
        <dbReference type="Pfam" id="PF01408"/>
    </source>
</evidence>
<dbReference type="InterPro" id="IPR000683">
    <property type="entry name" value="Gfo/Idh/MocA-like_OxRdtase_N"/>
</dbReference>
<organism evidence="4 5">
    <name type="scientific">Actinoalloteichus caeruleus DSM 43889</name>
    <dbReference type="NCBI Taxonomy" id="1120930"/>
    <lineage>
        <taxon>Bacteria</taxon>
        <taxon>Bacillati</taxon>
        <taxon>Actinomycetota</taxon>
        <taxon>Actinomycetes</taxon>
        <taxon>Pseudonocardiales</taxon>
        <taxon>Pseudonocardiaceae</taxon>
        <taxon>Actinoalloteichus</taxon>
        <taxon>Actinoalloteichus cyanogriseus</taxon>
    </lineage>
</organism>
<gene>
    <name evidence="4" type="ORF">G443_003005</name>
</gene>
<dbReference type="InterPro" id="IPR055170">
    <property type="entry name" value="GFO_IDH_MocA-like_dom"/>
</dbReference>
<dbReference type="Proteomes" id="UP000791080">
    <property type="component" value="Unassembled WGS sequence"/>
</dbReference>
<dbReference type="Gene3D" id="3.40.50.720">
    <property type="entry name" value="NAD(P)-binding Rossmann-like Domain"/>
    <property type="match status" value="1"/>
</dbReference>
<evidence type="ECO:0000313" key="5">
    <source>
        <dbReference type="Proteomes" id="UP000791080"/>
    </source>
</evidence>
<dbReference type="InterPro" id="IPR050463">
    <property type="entry name" value="Gfo/Idh/MocA_oxidrdct_glycsds"/>
</dbReference>
<dbReference type="InterPro" id="IPR036291">
    <property type="entry name" value="NAD(P)-bd_dom_sf"/>
</dbReference>
<dbReference type="PANTHER" id="PTHR43818:SF11">
    <property type="entry name" value="BCDNA.GH03377"/>
    <property type="match status" value="1"/>
</dbReference>
<evidence type="ECO:0000256" key="1">
    <source>
        <dbReference type="ARBA" id="ARBA00023002"/>
    </source>
</evidence>
<dbReference type="PANTHER" id="PTHR43818">
    <property type="entry name" value="BCDNA.GH03377"/>
    <property type="match status" value="1"/>
</dbReference>
<dbReference type="Pfam" id="PF22725">
    <property type="entry name" value="GFO_IDH_MocA_C3"/>
    <property type="match status" value="1"/>
</dbReference>
<reference evidence="4 5" key="1">
    <citation type="submission" date="2013-07" db="EMBL/GenBank/DDBJ databases">
        <authorList>
            <consortium name="DOE Joint Genome Institute"/>
            <person name="Reeve W."/>
            <person name="Huntemann M."/>
            <person name="Han J."/>
            <person name="Chen A."/>
            <person name="Kyrpides N."/>
            <person name="Mavromatis K."/>
            <person name="Markowitz V."/>
            <person name="Palaniappan K."/>
            <person name="Ivanova N."/>
            <person name="Schaumberg A."/>
            <person name="Pati A."/>
            <person name="Liolios K."/>
            <person name="Nordberg H.P."/>
            <person name="Cantor M.N."/>
            <person name="Hua S.X."/>
            <person name="Woyke T."/>
        </authorList>
    </citation>
    <scope>NUCLEOTIDE SEQUENCE [LARGE SCALE GENOMIC DNA]</scope>
    <source>
        <strain evidence="4 5">DSM 43889</strain>
    </source>
</reference>
<dbReference type="RefSeq" id="WP_026417659.1">
    <property type="nucleotide sequence ID" value="NZ_AUBJ02000001.1"/>
</dbReference>
<feature type="domain" description="GFO/IDH/MocA-like oxidoreductase" evidence="3">
    <location>
        <begin position="147"/>
        <end position="229"/>
    </location>
</feature>
<keyword evidence="1" id="KW-0560">Oxidoreductase</keyword>
<accession>A0ABT1JJQ6</accession>
<reference evidence="4 5" key="2">
    <citation type="submission" date="2022-06" db="EMBL/GenBank/DDBJ databases">
        <title>Genomic Encyclopedia of Type Strains, Phase I: the one thousand microbial genomes (KMG-I) project.</title>
        <authorList>
            <person name="Kyrpides N."/>
        </authorList>
    </citation>
    <scope>NUCLEOTIDE SEQUENCE [LARGE SCALE GENOMIC DNA]</scope>
    <source>
        <strain evidence="4 5">DSM 43889</strain>
    </source>
</reference>
<protein>
    <submittedName>
        <fullName evidence="4">Dehydrogenase</fullName>
    </submittedName>
</protein>
<proteinExistence type="predicted"/>
<dbReference type="Pfam" id="PF01408">
    <property type="entry name" value="GFO_IDH_MocA"/>
    <property type="match status" value="1"/>
</dbReference>
<keyword evidence="5" id="KW-1185">Reference proteome</keyword>
<dbReference type="SUPFAM" id="SSF51735">
    <property type="entry name" value="NAD(P)-binding Rossmann-fold domains"/>
    <property type="match status" value="1"/>
</dbReference>
<name>A0ABT1JJQ6_ACTCY</name>
<dbReference type="SUPFAM" id="SSF55347">
    <property type="entry name" value="Glyceraldehyde-3-phosphate dehydrogenase-like, C-terminal domain"/>
    <property type="match status" value="1"/>
</dbReference>
<sequence length="307" mass="31901">MVEDQLRVGLVGAGRWARTTHAPGIDDHPGTRLVAVWSRRPDAAAELAAPYSAEVMSSPEELVASVDVVAFAVPPSVQAGLATSAASAGRHVILEKPLAADLASASRLAEEVRRREVCSLVMLTRRFAPETREWLAGLQDGGGWAGGSVTWLSGALLDDGNTGSSWRHEDGGLLDVGPHAVDLVDAALGPVVEVLAAHRSPDDLWQLVLGHEGGVTSTLSLSLRFPARPTVTDVSVFGGGGLRALGAPETSRADCYASMLDDFVAMVHSGAREHPCDVARGLHLQRVLAAATSLAGSPSGVRLGTPA</sequence>
<evidence type="ECO:0000313" key="4">
    <source>
        <dbReference type="EMBL" id="MCP2332735.1"/>
    </source>
</evidence>
<evidence type="ECO:0000259" key="3">
    <source>
        <dbReference type="Pfam" id="PF22725"/>
    </source>
</evidence>
<comment type="caution">
    <text evidence="4">The sequence shown here is derived from an EMBL/GenBank/DDBJ whole genome shotgun (WGS) entry which is preliminary data.</text>
</comment>